<dbReference type="Gene3D" id="2.60.40.10">
    <property type="entry name" value="Immunoglobulins"/>
    <property type="match status" value="1"/>
</dbReference>
<feature type="chain" id="PRO_5004557007" description="Glucans biosynthesis protein G" evidence="7">
    <location>
        <begin position="30"/>
        <end position="530"/>
    </location>
</feature>
<dbReference type="SUPFAM" id="SSF74650">
    <property type="entry name" value="Galactose mutarotase-like"/>
    <property type="match status" value="1"/>
</dbReference>
<dbReference type="Gene3D" id="2.70.98.10">
    <property type="match status" value="1"/>
</dbReference>
<dbReference type="PANTHER" id="PTHR30504:SF4">
    <property type="entry name" value="GLUCANS BIOSYNTHESIS PROTEIN G"/>
    <property type="match status" value="1"/>
</dbReference>
<dbReference type="STRING" id="1121439.dsat_1859"/>
<accession>S7TGP6</accession>
<evidence type="ECO:0000256" key="2">
    <source>
        <dbReference type="ARBA" id="ARBA00005001"/>
    </source>
</evidence>
<dbReference type="InterPro" id="IPR011013">
    <property type="entry name" value="Gal_mutarotase_sf_dom"/>
</dbReference>
<proteinExistence type="inferred from homology"/>
<dbReference type="InterPro" id="IPR014438">
    <property type="entry name" value="Glucan_biosyn_MdoG/MdoD"/>
</dbReference>
<dbReference type="PIRSF" id="PIRSF006281">
    <property type="entry name" value="MdoG"/>
    <property type="match status" value="1"/>
</dbReference>
<dbReference type="GO" id="GO:0030288">
    <property type="term" value="C:outer membrane-bounded periplasmic space"/>
    <property type="evidence" value="ECO:0007669"/>
    <property type="project" value="TreeGrafter"/>
</dbReference>
<dbReference type="RefSeq" id="WP_020885745.1">
    <property type="nucleotide sequence ID" value="NZ_ATHI01000002.1"/>
</dbReference>
<dbReference type="GO" id="GO:0051274">
    <property type="term" value="P:beta-glucan biosynthetic process"/>
    <property type="evidence" value="ECO:0007669"/>
    <property type="project" value="TreeGrafter"/>
</dbReference>
<dbReference type="GO" id="GO:0003824">
    <property type="term" value="F:catalytic activity"/>
    <property type="evidence" value="ECO:0007669"/>
    <property type="project" value="InterPro"/>
</dbReference>
<dbReference type="OrthoDB" id="335750at2"/>
<dbReference type="SUPFAM" id="SSF81296">
    <property type="entry name" value="E set domains"/>
    <property type="match status" value="1"/>
</dbReference>
<comment type="pathway">
    <text evidence="2">Glycan metabolism; osmoregulated periplasmic glucan (OPG) biosynthesis.</text>
</comment>
<dbReference type="AlphaFoldDB" id="S7TGP6"/>
<dbReference type="UniPathway" id="UPA00637"/>
<reference evidence="9 10" key="1">
    <citation type="journal article" date="2013" name="Genome Announc.">
        <title>Draft genome sequences for three mercury-methylating, sulfate-reducing bacteria.</title>
        <authorList>
            <person name="Brown S.D."/>
            <person name="Hurt R.A.Jr."/>
            <person name="Gilmour C.C."/>
            <person name="Elias D.A."/>
        </authorList>
    </citation>
    <scope>NUCLEOTIDE SEQUENCE [LARGE SCALE GENOMIC DNA]</scope>
    <source>
        <strain evidence="9 10">DSM 16529</strain>
    </source>
</reference>
<dbReference type="Proteomes" id="UP000014975">
    <property type="component" value="Unassembled WGS sequence"/>
</dbReference>
<evidence type="ECO:0000313" key="9">
    <source>
        <dbReference type="EMBL" id="EPR35755.1"/>
    </source>
</evidence>
<dbReference type="Pfam" id="PF04349">
    <property type="entry name" value="MdoG"/>
    <property type="match status" value="1"/>
</dbReference>
<dbReference type="InterPro" id="IPR014756">
    <property type="entry name" value="Ig_E-set"/>
</dbReference>
<evidence type="ECO:0000256" key="6">
    <source>
        <dbReference type="ARBA" id="ARBA00022764"/>
    </source>
</evidence>
<dbReference type="EMBL" id="ATHI01000002">
    <property type="protein sequence ID" value="EPR35755.1"/>
    <property type="molecule type" value="Genomic_DNA"/>
</dbReference>
<dbReference type="GO" id="GO:0030246">
    <property type="term" value="F:carbohydrate binding"/>
    <property type="evidence" value="ECO:0007669"/>
    <property type="project" value="InterPro"/>
</dbReference>
<name>S7TGP6_9BACT</name>
<evidence type="ECO:0000256" key="7">
    <source>
        <dbReference type="SAM" id="SignalP"/>
    </source>
</evidence>
<keyword evidence="5 7" id="KW-0732">Signal</keyword>
<evidence type="ECO:0000259" key="8">
    <source>
        <dbReference type="Pfam" id="PF04349"/>
    </source>
</evidence>
<dbReference type="InterPro" id="IPR013783">
    <property type="entry name" value="Ig-like_fold"/>
</dbReference>
<dbReference type="PATRIC" id="fig|1121439.3.peg.245"/>
<dbReference type="InterPro" id="IPR014718">
    <property type="entry name" value="GH-type_carb-bd"/>
</dbReference>
<dbReference type="FunFam" id="2.70.98.10:FF:000001">
    <property type="entry name" value="Glucans biosynthesis protein G"/>
    <property type="match status" value="1"/>
</dbReference>
<comment type="caution">
    <text evidence="9">The sequence shown here is derived from an EMBL/GenBank/DDBJ whole genome shotgun (WGS) entry which is preliminary data.</text>
</comment>
<evidence type="ECO:0000256" key="1">
    <source>
        <dbReference type="ARBA" id="ARBA00004418"/>
    </source>
</evidence>
<dbReference type="InterPro" id="IPR007444">
    <property type="entry name" value="Glucan_biosyn_MdoG_C"/>
</dbReference>
<protein>
    <recommendedName>
        <fullName evidence="4">Glucans biosynthesis protein G</fullName>
    </recommendedName>
</protein>
<evidence type="ECO:0000256" key="3">
    <source>
        <dbReference type="ARBA" id="ARBA00009284"/>
    </source>
</evidence>
<comment type="subcellular location">
    <subcellularLocation>
        <location evidence="1">Periplasm</location>
    </subcellularLocation>
</comment>
<dbReference type="PANTHER" id="PTHR30504">
    <property type="entry name" value="GLUCANS BIOSYNTHESIS PROTEIN"/>
    <property type="match status" value="1"/>
</dbReference>
<evidence type="ECO:0000256" key="4">
    <source>
        <dbReference type="ARBA" id="ARBA00015376"/>
    </source>
</evidence>
<gene>
    <name evidence="9" type="ORF">dsat_1859</name>
</gene>
<comment type="similarity">
    <text evidence="3">Belongs to the OpgD/OpgG family.</text>
</comment>
<keyword evidence="10" id="KW-1185">Reference proteome</keyword>
<sequence>MTATTVARRVRAFAAAWLLVILAAGSAFAAGKETPFSFEMVVAKARALAQEPYASESDPLPEFFRNLDYSGFGEIRFNDENMLWRKEKGPFAVAFFHRGYLFTKKVTINTVEKGAAKEVPFSENYFNYQKSAYPHGKLPKDLGFGGFVLFHPYEQGGEYRECMVFLGASYFRVKGRDMEYGLSARGLAIDTVLPSGEEFPYFREFWIVKPEKDAESITVYALMNSPSVSGAYRFDLTPGETPVVDVQSRVFARADIKKVGVAPLTSMYWYGENTGRFPKEVRFIDDFRPEVHDSDTLLMHTGAGEWLLRPLMNPKSILVNTFTDENPRGFGLLQRDTNVWNYQDIEAVYHLRPSAWVEPKGDWGPGRVELVQIPTDAEIYDNIVSYWTPQQEVRAGDALSFDYRLTYFHGSLQDVPPAGYVQATHQMRGGMCGSEPCRDAVPGTRLFVVDFAGGELPDLPANAPVEAVISLSEGSIAKLITVKNRFMDGWRVYFEVAPPEGEPRPIEMRAYLKRGDDILTETWSYAWMRD</sequence>
<evidence type="ECO:0000256" key="5">
    <source>
        <dbReference type="ARBA" id="ARBA00022729"/>
    </source>
</evidence>
<feature type="domain" description="Glucan biosynthesis periplasmic MdoG C-terminal" evidence="8">
    <location>
        <begin position="36"/>
        <end position="527"/>
    </location>
</feature>
<evidence type="ECO:0000313" key="10">
    <source>
        <dbReference type="Proteomes" id="UP000014975"/>
    </source>
</evidence>
<feature type="signal peptide" evidence="7">
    <location>
        <begin position="1"/>
        <end position="29"/>
    </location>
</feature>
<organism evidence="9 10">
    <name type="scientific">Alkalidesulfovibrio alkalitolerans DSM 16529</name>
    <dbReference type="NCBI Taxonomy" id="1121439"/>
    <lineage>
        <taxon>Bacteria</taxon>
        <taxon>Pseudomonadati</taxon>
        <taxon>Thermodesulfobacteriota</taxon>
        <taxon>Desulfovibrionia</taxon>
        <taxon>Desulfovibrionales</taxon>
        <taxon>Desulfovibrionaceae</taxon>
        <taxon>Alkalidesulfovibrio</taxon>
    </lineage>
</organism>
<keyword evidence="6" id="KW-0574">Periplasm</keyword>
<dbReference type="eggNOG" id="COG3131">
    <property type="taxonomic scope" value="Bacteria"/>
</dbReference>